<dbReference type="EMBL" id="CM044707">
    <property type="protein sequence ID" value="KAI5655561.1"/>
    <property type="molecule type" value="Genomic_DNA"/>
</dbReference>
<reference evidence="2" key="1">
    <citation type="journal article" date="2023" name="Nat. Plants">
        <title>Single-cell RNA sequencing provides a high-resolution roadmap for understanding the multicellular compartmentation of specialized metabolism.</title>
        <authorList>
            <person name="Sun S."/>
            <person name="Shen X."/>
            <person name="Li Y."/>
            <person name="Li Y."/>
            <person name="Wang S."/>
            <person name="Li R."/>
            <person name="Zhang H."/>
            <person name="Shen G."/>
            <person name="Guo B."/>
            <person name="Wei J."/>
            <person name="Xu J."/>
            <person name="St-Pierre B."/>
            <person name="Chen S."/>
            <person name="Sun C."/>
        </authorList>
    </citation>
    <scope>NUCLEOTIDE SEQUENCE [LARGE SCALE GENOMIC DNA]</scope>
</reference>
<comment type="caution">
    <text evidence="1">The sequence shown here is derived from an EMBL/GenBank/DDBJ whole genome shotgun (WGS) entry which is preliminary data.</text>
</comment>
<protein>
    <submittedName>
        <fullName evidence="1">Uncharacterized protein</fullName>
    </submittedName>
</protein>
<gene>
    <name evidence="1" type="ORF">M9H77_32748</name>
</gene>
<evidence type="ECO:0000313" key="2">
    <source>
        <dbReference type="Proteomes" id="UP001060085"/>
    </source>
</evidence>
<accession>A0ACC0A7R1</accession>
<proteinExistence type="predicted"/>
<dbReference type="Proteomes" id="UP001060085">
    <property type="component" value="Linkage Group LG07"/>
</dbReference>
<name>A0ACC0A7R1_CATRO</name>
<keyword evidence="2" id="KW-1185">Reference proteome</keyword>
<sequence>MNREVIRMKPKVGGFISSPAKGGGGGGGGEWEVRPGGMLVQKRTVDSNQNPAIVPTIKIRVKYGSIYHEVTISSQASFGELKKILAGQTGLNPQDQKLIYKEKERDSKLFLDVAGVKNGSKLVLVEDELSKERRFIESRKTAKMEKASKDIAEIRFQIDNLAKQVAGVELDIHGGKKVTENVILNLIELLMTELIKLDAIDADGDVKLQRRMQVKRVQKYIENLDMLKLKNSGLGNNNSKVQLPTQHHHHHPYTVFTGEMHKQQRPIQNQIKDQKKKQRDYYNEKSPGPVVVTTKWETF</sequence>
<organism evidence="1 2">
    <name type="scientific">Catharanthus roseus</name>
    <name type="common">Madagascar periwinkle</name>
    <name type="synonym">Vinca rosea</name>
    <dbReference type="NCBI Taxonomy" id="4058"/>
    <lineage>
        <taxon>Eukaryota</taxon>
        <taxon>Viridiplantae</taxon>
        <taxon>Streptophyta</taxon>
        <taxon>Embryophyta</taxon>
        <taxon>Tracheophyta</taxon>
        <taxon>Spermatophyta</taxon>
        <taxon>Magnoliopsida</taxon>
        <taxon>eudicotyledons</taxon>
        <taxon>Gunneridae</taxon>
        <taxon>Pentapetalae</taxon>
        <taxon>asterids</taxon>
        <taxon>lamiids</taxon>
        <taxon>Gentianales</taxon>
        <taxon>Apocynaceae</taxon>
        <taxon>Rauvolfioideae</taxon>
        <taxon>Vinceae</taxon>
        <taxon>Catharanthinae</taxon>
        <taxon>Catharanthus</taxon>
    </lineage>
</organism>
<evidence type="ECO:0000313" key="1">
    <source>
        <dbReference type="EMBL" id="KAI5655561.1"/>
    </source>
</evidence>